<dbReference type="Gene3D" id="2.20.28.160">
    <property type="match status" value="1"/>
</dbReference>
<accession>A0A9X0QCC5</accession>
<evidence type="ECO:0000313" key="1">
    <source>
        <dbReference type="EMBL" id="MBB5327665.1"/>
    </source>
</evidence>
<gene>
    <name evidence="1" type="ORF">HDF14_001270</name>
</gene>
<reference evidence="1 2" key="1">
    <citation type="submission" date="2020-08" db="EMBL/GenBank/DDBJ databases">
        <title>Genomic Encyclopedia of Type Strains, Phase IV (KMG-V): Genome sequencing to study the core and pangenomes of soil and plant-associated prokaryotes.</title>
        <authorList>
            <person name="Whitman W."/>
        </authorList>
    </citation>
    <scope>NUCLEOTIDE SEQUENCE [LARGE SCALE GENOMIC DNA]</scope>
    <source>
        <strain evidence="1 2">X5P2</strain>
    </source>
</reference>
<comment type="caution">
    <text evidence="1">The sequence shown here is derived from an EMBL/GenBank/DDBJ whole genome shotgun (WGS) entry which is preliminary data.</text>
</comment>
<dbReference type="InterPro" id="IPR005906">
    <property type="entry name" value="LysW"/>
</dbReference>
<dbReference type="Proteomes" id="UP000535182">
    <property type="component" value="Unassembled WGS sequence"/>
</dbReference>
<dbReference type="RefSeq" id="WP_183974516.1">
    <property type="nucleotide sequence ID" value="NZ_JACHEB010000002.1"/>
</dbReference>
<dbReference type="Pfam" id="PF21344">
    <property type="entry name" value="Zn_ribbon_LysW"/>
    <property type="match status" value="1"/>
</dbReference>
<sequence length="66" mass="7131">MAVVCPECDNPIVVDADEVEEGETVQCEECGIDLEVISVDPLELAAIDDAGYDDEDVTRAAEEDEE</sequence>
<proteinExistence type="predicted"/>
<keyword evidence="2" id="KW-1185">Reference proteome</keyword>
<name>A0A9X0QCC5_9BACT</name>
<dbReference type="AlphaFoldDB" id="A0A9X0QCC5"/>
<evidence type="ECO:0000313" key="2">
    <source>
        <dbReference type="Proteomes" id="UP000535182"/>
    </source>
</evidence>
<dbReference type="EMBL" id="JACHEB010000002">
    <property type="protein sequence ID" value="MBB5327665.1"/>
    <property type="molecule type" value="Genomic_DNA"/>
</dbReference>
<organism evidence="1 2">
    <name type="scientific">Tunturiibacter gelidiferens</name>
    <dbReference type="NCBI Taxonomy" id="3069689"/>
    <lineage>
        <taxon>Bacteria</taxon>
        <taxon>Pseudomonadati</taxon>
        <taxon>Acidobacteriota</taxon>
        <taxon>Terriglobia</taxon>
        <taxon>Terriglobales</taxon>
        <taxon>Acidobacteriaceae</taxon>
        <taxon>Tunturiibacter</taxon>
    </lineage>
</organism>
<protein>
    <submittedName>
        <fullName evidence="1">Alpha-aminoadipate carrier protein LysW</fullName>
    </submittedName>
</protein>